<dbReference type="Proteomes" id="UP000431684">
    <property type="component" value="Unassembled WGS sequence"/>
</dbReference>
<name>A0A6I3XDN3_9BURK</name>
<gene>
    <name evidence="2" type="ORF">GJV26_00100</name>
</gene>
<dbReference type="SUPFAM" id="SSF52266">
    <property type="entry name" value="SGNH hydrolase"/>
    <property type="match status" value="1"/>
</dbReference>
<dbReference type="RefSeq" id="WP_155706555.1">
    <property type="nucleotide sequence ID" value="NZ_WNWM01000001.1"/>
</dbReference>
<protein>
    <recommendedName>
        <fullName evidence="1">SGNH hydrolase-type esterase domain-containing protein</fullName>
    </recommendedName>
</protein>
<dbReference type="InterPro" id="IPR036514">
    <property type="entry name" value="SGNH_hydro_sf"/>
</dbReference>
<dbReference type="InterPro" id="IPR013830">
    <property type="entry name" value="SGNH_hydro"/>
</dbReference>
<sequence>MRGKRFILDGAGSTWRFEAPGPDFAEYTPPGTPHVMNQAHYASNGWFVRMNARAMQKFDLVDIVASVGRGTDEIATTRLAEATASKAEVAFLWAGINDIMNVIPRPAAEILANLKTTALALKASGKRVFLFCEMPLYGANNTAARALVISQLNQGIRKFVRDTPGLDLVDIYRALVDPTATATGAARQYMLATDNLHPCAYGADEIAKVGIAATAGIPLVDTRVTSVLETYGASALNTNVLDSAPFAAGAVDVPYAGSQVGAGYAGFKENNSGAVFSVVDRADGMGKINRVTYTPTANGDGARWLSANINGARVKNNMRVYSETTVKTTGAAGGVVKMPRHYLMITLAGGAGSAAVSAMSEVETNSLYQPREDVELFLRTPAVTLATAPTNLYALTGLASWSAGAAVTFDMSLCKIDVKAA</sequence>
<dbReference type="GO" id="GO:0016788">
    <property type="term" value="F:hydrolase activity, acting on ester bonds"/>
    <property type="evidence" value="ECO:0007669"/>
    <property type="project" value="UniProtKB-ARBA"/>
</dbReference>
<dbReference type="AlphaFoldDB" id="A0A6I3XDN3"/>
<feature type="domain" description="SGNH hydrolase-type esterase" evidence="1">
    <location>
        <begin position="40"/>
        <end position="202"/>
    </location>
</feature>
<evidence type="ECO:0000313" key="3">
    <source>
        <dbReference type="Proteomes" id="UP000431684"/>
    </source>
</evidence>
<dbReference type="Gene3D" id="3.40.50.1110">
    <property type="entry name" value="SGNH hydrolase"/>
    <property type="match status" value="1"/>
</dbReference>
<dbReference type="EMBL" id="WNWM01000001">
    <property type="protein sequence ID" value="MUI10898.1"/>
    <property type="molecule type" value="Genomic_DNA"/>
</dbReference>
<evidence type="ECO:0000259" key="1">
    <source>
        <dbReference type="Pfam" id="PF13472"/>
    </source>
</evidence>
<evidence type="ECO:0000313" key="2">
    <source>
        <dbReference type="EMBL" id="MUI10898.1"/>
    </source>
</evidence>
<proteinExistence type="predicted"/>
<organism evidence="2 3">
    <name type="scientific">Pseudoduganella dura</name>
    <dbReference type="NCBI Taxonomy" id="321982"/>
    <lineage>
        <taxon>Bacteria</taxon>
        <taxon>Pseudomonadati</taxon>
        <taxon>Pseudomonadota</taxon>
        <taxon>Betaproteobacteria</taxon>
        <taxon>Burkholderiales</taxon>
        <taxon>Oxalobacteraceae</taxon>
        <taxon>Telluria group</taxon>
        <taxon>Pseudoduganella</taxon>
    </lineage>
</organism>
<dbReference type="Pfam" id="PF13472">
    <property type="entry name" value="Lipase_GDSL_2"/>
    <property type="match status" value="1"/>
</dbReference>
<accession>A0A6I3XDN3</accession>
<reference evidence="2 3" key="1">
    <citation type="submission" date="2019-11" db="EMBL/GenBank/DDBJ databases">
        <title>Draft Genome Sequences of Six Type Strains of the Genus Massilia.</title>
        <authorList>
            <person name="Miess H."/>
            <person name="Frediansyah A."/>
            <person name="Goeker M."/>
            <person name="Gross H."/>
        </authorList>
    </citation>
    <scope>NUCLEOTIDE SEQUENCE [LARGE SCALE GENOMIC DNA]</scope>
    <source>
        <strain evidence="2 3">DSM 17513</strain>
    </source>
</reference>
<keyword evidence="3" id="KW-1185">Reference proteome</keyword>
<comment type="caution">
    <text evidence="2">The sequence shown here is derived from an EMBL/GenBank/DDBJ whole genome shotgun (WGS) entry which is preliminary data.</text>
</comment>